<dbReference type="PANTHER" id="PTHR33180:SF31">
    <property type="entry name" value="POLYPROTEIN PROTEIN"/>
    <property type="match status" value="1"/>
</dbReference>
<protein>
    <recommendedName>
        <fullName evidence="1">Putative plant transposon protein domain-containing protein</fullName>
    </recommendedName>
</protein>
<sequence>MSSLIALSASPTPKLHCNFRLDCLYSPNDVSDSPKGLSHRRQAIFLEIFEVNPFGDPDLARQNMARPKVASRDMQPRKRAKGITINEDAAASMARATELPTTGGKGKGNSKAPAPASPEEFYTAYGALVPQGKKQAAKFKPVDYVVVRGRKVKCDSDAINAVLECKNDIEDDCQYMIRTKMLENMLATLLSDDTPRWIEAGAPIEKKDKM</sequence>
<dbReference type="EnsemblPlants" id="PGSC0003DMT400092838">
    <property type="protein sequence ID" value="PGSC0003DMT400092838"/>
    <property type="gene ID" value="PGSC0003DMG400042409"/>
</dbReference>
<accession>M1DQN2</accession>
<dbReference type="PaxDb" id="4113-PGSC0003DMT400092838"/>
<dbReference type="GO" id="GO:0009579">
    <property type="term" value="C:thylakoid"/>
    <property type="evidence" value="ECO:0000318"/>
    <property type="project" value="GO_Central"/>
</dbReference>
<dbReference type="Gramene" id="PGSC0003DMT400092838">
    <property type="protein sequence ID" value="PGSC0003DMT400092838"/>
    <property type="gene ID" value="PGSC0003DMG400042409"/>
</dbReference>
<dbReference type="HOGENOM" id="CLU_1312049_0_0_1"/>
<keyword evidence="3" id="KW-1185">Reference proteome</keyword>
<dbReference type="Pfam" id="PF20167">
    <property type="entry name" value="Transposase_32"/>
    <property type="match status" value="1"/>
</dbReference>
<proteinExistence type="predicted"/>
<feature type="domain" description="Putative plant transposon protein" evidence="1">
    <location>
        <begin position="119"/>
        <end position="208"/>
    </location>
</feature>
<dbReference type="GO" id="GO:0009523">
    <property type="term" value="C:photosystem II"/>
    <property type="evidence" value="ECO:0000318"/>
    <property type="project" value="GO_Central"/>
</dbReference>
<name>M1DQN2_SOLTU</name>
<reference evidence="3" key="1">
    <citation type="journal article" date="2011" name="Nature">
        <title>Genome sequence and analysis of the tuber crop potato.</title>
        <authorList>
            <consortium name="The Potato Genome Sequencing Consortium"/>
        </authorList>
    </citation>
    <scope>NUCLEOTIDE SEQUENCE [LARGE SCALE GENOMIC DNA]</scope>
    <source>
        <strain evidence="3">cv. DM1-3 516 R44</strain>
    </source>
</reference>
<evidence type="ECO:0000313" key="3">
    <source>
        <dbReference type="Proteomes" id="UP000011115"/>
    </source>
</evidence>
<evidence type="ECO:0000313" key="2">
    <source>
        <dbReference type="EnsemblPlants" id="PGSC0003DMT400092838"/>
    </source>
</evidence>
<reference evidence="2" key="2">
    <citation type="submission" date="2015-06" db="UniProtKB">
        <authorList>
            <consortium name="EnsemblPlants"/>
        </authorList>
    </citation>
    <scope>IDENTIFICATION</scope>
    <source>
        <strain evidence="2">DM1-3 516 R44</strain>
    </source>
</reference>
<dbReference type="Proteomes" id="UP000011115">
    <property type="component" value="Unassembled WGS sequence"/>
</dbReference>
<dbReference type="AlphaFoldDB" id="M1DQN2"/>
<dbReference type="InterPro" id="IPR046796">
    <property type="entry name" value="Transposase_32_dom"/>
</dbReference>
<dbReference type="PANTHER" id="PTHR33180">
    <property type="entry name" value="PHOTOSYSTEM II CP43 REACTION CENTER PROTEIN"/>
    <property type="match status" value="1"/>
</dbReference>
<organism evidence="2 3">
    <name type="scientific">Solanum tuberosum</name>
    <name type="common">Potato</name>
    <dbReference type="NCBI Taxonomy" id="4113"/>
    <lineage>
        <taxon>Eukaryota</taxon>
        <taxon>Viridiplantae</taxon>
        <taxon>Streptophyta</taxon>
        <taxon>Embryophyta</taxon>
        <taxon>Tracheophyta</taxon>
        <taxon>Spermatophyta</taxon>
        <taxon>Magnoliopsida</taxon>
        <taxon>eudicotyledons</taxon>
        <taxon>Gunneridae</taxon>
        <taxon>Pentapetalae</taxon>
        <taxon>asterids</taxon>
        <taxon>lamiids</taxon>
        <taxon>Solanales</taxon>
        <taxon>Solanaceae</taxon>
        <taxon>Solanoideae</taxon>
        <taxon>Solaneae</taxon>
        <taxon>Solanum</taxon>
    </lineage>
</organism>
<dbReference type="InParanoid" id="M1DQN2"/>
<evidence type="ECO:0000259" key="1">
    <source>
        <dbReference type="Pfam" id="PF20167"/>
    </source>
</evidence>